<evidence type="ECO:0000313" key="4">
    <source>
        <dbReference type="Proteomes" id="UP000652761"/>
    </source>
</evidence>
<evidence type="ECO:0000256" key="1">
    <source>
        <dbReference type="SAM" id="MobiDB-lite"/>
    </source>
</evidence>
<feature type="compositionally biased region" description="Polar residues" evidence="1">
    <location>
        <begin position="339"/>
        <end position="348"/>
    </location>
</feature>
<feature type="signal peptide" evidence="2">
    <location>
        <begin position="1"/>
        <end position="17"/>
    </location>
</feature>
<feature type="region of interest" description="Disordered" evidence="1">
    <location>
        <begin position="326"/>
        <end position="353"/>
    </location>
</feature>
<name>A0A843TE28_COLES</name>
<proteinExistence type="predicted"/>
<evidence type="ECO:0000313" key="3">
    <source>
        <dbReference type="EMBL" id="MQL68931.1"/>
    </source>
</evidence>
<feature type="chain" id="PRO_5032904399" evidence="2">
    <location>
        <begin position="18"/>
        <end position="365"/>
    </location>
</feature>
<protein>
    <submittedName>
        <fullName evidence="3">Uncharacterized protein</fullName>
    </submittedName>
</protein>
<keyword evidence="4" id="KW-1185">Reference proteome</keyword>
<keyword evidence="2" id="KW-0732">Signal</keyword>
<reference evidence="3" key="1">
    <citation type="submission" date="2017-07" db="EMBL/GenBank/DDBJ databases">
        <title>Taro Niue Genome Assembly and Annotation.</title>
        <authorList>
            <person name="Atibalentja N."/>
            <person name="Keating K."/>
            <person name="Fields C.J."/>
        </authorList>
    </citation>
    <scope>NUCLEOTIDE SEQUENCE</scope>
    <source>
        <strain evidence="3">Niue_2</strain>
        <tissue evidence="3">Leaf</tissue>
    </source>
</reference>
<gene>
    <name evidence="3" type="ORF">Taro_001200</name>
</gene>
<evidence type="ECO:0000256" key="2">
    <source>
        <dbReference type="SAM" id="SignalP"/>
    </source>
</evidence>
<comment type="caution">
    <text evidence="3">The sequence shown here is derived from an EMBL/GenBank/DDBJ whole genome shotgun (WGS) entry which is preliminary data.</text>
</comment>
<accession>A0A843TE28</accession>
<dbReference type="Proteomes" id="UP000652761">
    <property type="component" value="Unassembled WGS sequence"/>
</dbReference>
<organism evidence="3 4">
    <name type="scientific">Colocasia esculenta</name>
    <name type="common">Wild taro</name>
    <name type="synonym">Arum esculentum</name>
    <dbReference type="NCBI Taxonomy" id="4460"/>
    <lineage>
        <taxon>Eukaryota</taxon>
        <taxon>Viridiplantae</taxon>
        <taxon>Streptophyta</taxon>
        <taxon>Embryophyta</taxon>
        <taxon>Tracheophyta</taxon>
        <taxon>Spermatophyta</taxon>
        <taxon>Magnoliopsida</taxon>
        <taxon>Liliopsida</taxon>
        <taxon>Araceae</taxon>
        <taxon>Aroideae</taxon>
        <taxon>Colocasieae</taxon>
        <taxon>Colocasia</taxon>
    </lineage>
</organism>
<dbReference type="EMBL" id="NMUH01000025">
    <property type="protein sequence ID" value="MQL68931.1"/>
    <property type="molecule type" value="Genomic_DNA"/>
</dbReference>
<dbReference type="AlphaFoldDB" id="A0A843TE28"/>
<sequence length="365" mass="39121">MHLSLSLSLFFPSLSLSRLLSHRRRPPAVAALLAGGSFSPPRRAAAPSVAGSPRSEDAVRGAVERRCRLRERAPSTFVPPADPTVTCMLTGQSGVVVLGFRHLSGVFRGPADSPLVPCGCSELTDGRVLVPRSLECRSAGQLVRSHCLALHGSGAVPGGQAWDRSPARLRLVALFRPCVSLRREGRPRLVVERRGFSVCVCSLVASTEYFYRVGTVCRCAVLTTLVDLSFLTLPGLRIRGWRSKGRVLGGFRVLDPWVVTVVASACASYRTRDASADSLALRLTSLRPVLWHLRACPSARCAFGLLPFPGTPILVGPLRVVSEPRVRPSSVSPDEGENSVISNPSGSTDPWVAVQGPGTWRVPGI</sequence>